<dbReference type="EMBL" id="JAEMHM010000006">
    <property type="protein sequence ID" value="MBJ6724890.1"/>
    <property type="molecule type" value="Genomic_DNA"/>
</dbReference>
<feature type="domain" description="Thioredoxin-like fold" evidence="8">
    <location>
        <begin position="114"/>
        <end position="220"/>
    </location>
</feature>
<comment type="subcellular location">
    <subcellularLocation>
        <location evidence="1">Periplasm</location>
    </subcellularLocation>
</comment>
<dbReference type="PANTHER" id="PTHR35272:SF3">
    <property type="entry name" value="THIOL:DISULFIDE INTERCHANGE PROTEIN DSBC"/>
    <property type="match status" value="1"/>
</dbReference>
<evidence type="ECO:0000259" key="7">
    <source>
        <dbReference type="Pfam" id="PF10411"/>
    </source>
</evidence>
<dbReference type="InterPro" id="IPR051470">
    <property type="entry name" value="Thiol:disulfide_interchange"/>
</dbReference>
<dbReference type="Gene3D" id="3.40.30.10">
    <property type="entry name" value="Glutaredoxin"/>
    <property type="match status" value="1"/>
</dbReference>
<dbReference type="Pfam" id="PF10411">
    <property type="entry name" value="DsbC_N"/>
    <property type="match status" value="1"/>
</dbReference>
<evidence type="ECO:0000256" key="6">
    <source>
        <dbReference type="ARBA" id="ARBA00023284"/>
    </source>
</evidence>
<dbReference type="Proteomes" id="UP000636888">
    <property type="component" value="Unassembled WGS sequence"/>
</dbReference>
<keyword evidence="6" id="KW-0676">Redox-active center</keyword>
<gene>
    <name evidence="9" type="ORF">JFN93_09245</name>
</gene>
<evidence type="ECO:0000256" key="3">
    <source>
        <dbReference type="ARBA" id="ARBA00022729"/>
    </source>
</evidence>
<dbReference type="PANTHER" id="PTHR35272">
    <property type="entry name" value="THIOL:DISULFIDE INTERCHANGE PROTEIN DSBC-RELATED"/>
    <property type="match status" value="1"/>
</dbReference>
<dbReference type="RefSeq" id="WP_199383775.1">
    <property type="nucleotide sequence ID" value="NZ_JAEMHM010000006.1"/>
</dbReference>
<comment type="similarity">
    <text evidence="2">Belongs to the thioredoxin family. DsbC subfamily.</text>
</comment>
<dbReference type="InterPro" id="IPR009094">
    <property type="entry name" value="DiS-bond_isomerase_DsbC/G_N_sf"/>
</dbReference>
<name>A0A8J7JKB5_9BACT</name>
<accession>A0A8J7JKB5</accession>
<reference evidence="9" key="1">
    <citation type="submission" date="2020-12" db="EMBL/GenBank/DDBJ databases">
        <title>Geomonas sp. Red875, isolated from river sediment.</title>
        <authorList>
            <person name="Xu Z."/>
            <person name="Zhang Z."/>
            <person name="Masuda Y."/>
            <person name="Itoh H."/>
            <person name="Senoo K."/>
        </authorList>
    </citation>
    <scope>NUCLEOTIDE SEQUENCE</scope>
    <source>
        <strain evidence="9">Red875</strain>
    </source>
</reference>
<dbReference type="SUPFAM" id="SSF52833">
    <property type="entry name" value="Thioredoxin-like"/>
    <property type="match status" value="1"/>
</dbReference>
<evidence type="ECO:0000259" key="8">
    <source>
        <dbReference type="Pfam" id="PF13098"/>
    </source>
</evidence>
<feature type="domain" description="Disulphide bond isomerase DsbC/G N-terminal" evidence="7">
    <location>
        <begin position="34"/>
        <end position="91"/>
    </location>
</feature>
<protein>
    <submittedName>
        <fullName evidence="9">DsbC family protein</fullName>
    </submittedName>
</protein>
<dbReference type="SUPFAM" id="SSF54423">
    <property type="entry name" value="DsbC/DsbG N-terminal domain-like"/>
    <property type="match status" value="1"/>
</dbReference>
<evidence type="ECO:0000256" key="5">
    <source>
        <dbReference type="ARBA" id="ARBA00023157"/>
    </source>
</evidence>
<dbReference type="InterPro" id="IPR036249">
    <property type="entry name" value="Thioredoxin-like_sf"/>
</dbReference>
<dbReference type="InterPro" id="IPR012336">
    <property type="entry name" value="Thioredoxin-like_fold"/>
</dbReference>
<dbReference type="Gene3D" id="3.10.450.70">
    <property type="entry name" value="Disulphide bond isomerase, DsbC/G, N-terminal"/>
    <property type="match status" value="1"/>
</dbReference>
<sequence>MRVLTKKKLKIGGIILVIVTTAGLSAANESLKSEEKNLKKSFPNLRVDNFRESPVKGLYEIVAGNQVFYFSPDGFLMFGELWSKDGKNLTAETREKVLAEKLKSIPLDKALKIGSGPHQVIEFTDPDCPFCRKVDELLAKRTDITRYVFFFPLRRIHPDAEKKARYILSQKEKENAFREVLSGTLDGKPIPQDENNASQLEEMEKVAQSIGVQGTPAIWIDGVAINGADIPRIKALLDGKGVNVPK</sequence>
<organism evidence="9 10">
    <name type="scientific">Geomesophilobacter sediminis</name>
    <dbReference type="NCBI Taxonomy" id="2798584"/>
    <lineage>
        <taxon>Bacteria</taxon>
        <taxon>Pseudomonadati</taxon>
        <taxon>Thermodesulfobacteriota</taxon>
        <taxon>Desulfuromonadia</taxon>
        <taxon>Geobacterales</taxon>
        <taxon>Geobacteraceae</taxon>
        <taxon>Geomesophilobacter</taxon>
    </lineage>
</organism>
<dbReference type="InterPro" id="IPR018950">
    <property type="entry name" value="DiS-bond_isomerase_DsbC/G_N"/>
</dbReference>
<evidence type="ECO:0000313" key="9">
    <source>
        <dbReference type="EMBL" id="MBJ6724890.1"/>
    </source>
</evidence>
<dbReference type="InterPro" id="IPR033954">
    <property type="entry name" value="DiS-bond_Isoase_DsbC/G"/>
</dbReference>
<evidence type="ECO:0000313" key="10">
    <source>
        <dbReference type="Proteomes" id="UP000636888"/>
    </source>
</evidence>
<evidence type="ECO:0000256" key="4">
    <source>
        <dbReference type="ARBA" id="ARBA00022764"/>
    </source>
</evidence>
<proteinExistence type="inferred from homology"/>
<dbReference type="AlphaFoldDB" id="A0A8J7JKB5"/>
<evidence type="ECO:0000256" key="2">
    <source>
        <dbReference type="ARBA" id="ARBA00009813"/>
    </source>
</evidence>
<dbReference type="CDD" id="cd03020">
    <property type="entry name" value="DsbA_DsbC_DsbG"/>
    <property type="match status" value="1"/>
</dbReference>
<keyword evidence="4" id="KW-0574">Periplasm</keyword>
<keyword evidence="3" id="KW-0732">Signal</keyword>
<dbReference type="Pfam" id="PF13098">
    <property type="entry name" value="Thioredoxin_2"/>
    <property type="match status" value="1"/>
</dbReference>
<comment type="caution">
    <text evidence="9">The sequence shown here is derived from an EMBL/GenBank/DDBJ whole genome shotgun (WGS) entry which is preliminary data.</text>
</comment>
<dbReference type="GO" id="GO:0042597">
    <property type="term" value="C:periplasmic space"/>
    <property type="evidence" value="ECO:0007669"/>
    <property type="project" value="UniProtKB-SubCell"/>
</dbReference>
<keyword evidence="5" id="KW-1015">Disulfide bond</keyword>
<evidence type="ECO:0000256" key="1">
    <source>
        <dbReference type="ARBA" id="ARBA00004418"/>
    </source>
</evidence>
<keyword evidence="10" id="KW-1185">Reference proteome</keyword>